<dbReference type="OrthoDB" id="2216069at2759"/>
<dbReference type="EMBL" id="LN730558">
    <property type="protein sequence ID" value="CEP13804.1"/>
    <property type="molecule type" value="Genomic_DNA"/>
</dbReference>
<name>A0A0B7N8P0_9FUNG</name>
<dbReference type="Proteomes" id="UP000054107">
    <property type="component" value="Unassembled WGS sequence"/>
</dbReference>
<dbReference type="AlphaFoldDB" id="A0A0B7N8P0"/>
<accession>A0A0B7N8P0</accession>
<reference evidence="1 2" key="1">
    <citation type="submission" date="2014-09" db="EMBL/GenBank/DDBJ databases">
        <authorList>
            <person name="Ellenberger Sabrina"/>
        </authorList>
    </citation>
    <scope>NUCLEOTIDE SEQUENCE [LARGE SCALE GENOMIC DNA]</scope>
    <source>
        <strain evidence="1 2">CBS 412.66</strain>
    </source>
</reference>
<evidence type="ECO:0008006" key="3">
    <source>
        <dbReference type="Google" id="ProtNLM"/>
    </source>
</evidence>
<keyword evidence="2" id="KW-1185">Reference proteome</keyword>
<organism evidence="1 2">
    <name type="scientific">Parasitella parasitica</name>
    <dbReference type="NCBI Taxonomy" id="35722"/>
    <lineage>
        <taxon>Eukaryota</taxon>
        <taxon>Fungi</taxon>
        <taxon>Fungi incertae sedis</taxon>
        <taxon>Mucoromycota</taxon>
        <taxon>Mucoromycotina</taxon>
        <taxon>Mucoromycetes</taxon>
        <taxon>Mucorales</taxon>
        <taxon>Mucorineae</taxon>
        <taxon>Mucoraceae</taxon>
        <taxon>Parasitella</taxon>
    </lineage>
</organism>
<evidence type="ECO:0000313" key="2">
    <source>
        <dbReference type="Proteomes" id="UP000054107"/>
    </source>
</evidence>
<dbReference type="STRING" id="35722.A0A0B7N8P0"/>
<evidence type="ECO:0000313" key="1">
    <source>
        <dbReference type="EMBL" id="CEP13804.1"/>
    </source>
</evidence>
<proteinExistence type="predicted"/>
<sequence length="127" mass="14717">MGYHIEIKEEFPGLEISKSALHRFMKNVCALSMKRLEKIPGKRNDPDTIENRKTTVESWIATTDMDFEKNCVFLDEADFNLNITRNRGWSKKDKPAKTIVLSARGISIYWELFNLAFRSRVESKTTG</sequence>
<gene>
    <name evidence="1" type="primary">PARPA_07938.1 scaffold 31073</name>
</gene>
<protein>
    <recommendedName>
        <fullName evidence="3">Tc1-like transposase DDE domain-containing protein</fullName>
    </recommendedName>
</protein>